<proteinExistence type="predicted"/>
<gene>
    <name evidence="1" type="ORF">GCM10025868_20220</name>
</gene>
<dbReference type="EMBL" id="BSUZ01000001">
    <property type="protein sequence ID" value="GMA86772.1"/>
    <property type="molecule type" value="Genomic_DNA"/>
</dbReference>
<reference evidence="2" key="1">
    <citation type="journal article" date="2019" name="Int. J. Syst. Evol. Microbiol.">
        <title>The Global Catalogue of Microorganisms (GCM) 10K type strain sequencing project: providing services to taxonomists for standard genome sequencing and annotation.</title>
        <authorList>
            <consortium name="The Broad Institute Genomics Platform"/>
            <consortium name="The Broad Institute Genome Sequencing Center for Infectious Disease"/>
            <person name="Wu L."/>
            <person name="Ma J."/>
        </authorList>
    </citation>
    <scope>NUCLEOTIDE SEQUENCE [LARGE SCALE GENOMIC DNA]</scope>
    <source>
        <strain evidence="2">NBRC 108730</strain>
    </source>
</reference>
<evidence type="ECO:0000313" key="1">
    <source>
        <dbReference type="EMBL" id="GMA86772.1"/>
    </source>
</evidence>
<accession>A0ABQ6JEZ0</accession>
<name>A0ABQ6JEZ0_9ACTN</name>
<keyword evidence="2" id="KW-1185">Reference proteome</keyword>
<organism evidence="1 2">
    <name type="scientific">Angustibacter aerolatus</name>
    <dbReference type="NCBI Taxonomy" id="1162965"/>
    <lineage>
        <taxon>Bacteria</taxon>
        <taxon>Bacillati</taxon>
        <taxon>Actinomycetota</taxon>
        <taxon>Actinomycetes</taxon>
        <taxon>Kineosporiales</taxon>
        <taxon>Kineosporiaceae</taxon>
    </lineage>
</organism>
<evidence type="ECO:0000313" key="2">
    <source>
        <dbReference type="Proteomes" id="UP001157017"/>
    </source>
</evidence>
<comment type="caution">
    <text evidence="1">The sequence shown here is derived from an EMBL/GenBank/DDBJ whole genome shotgun (WGS) entry which is preliminary data.</text>
</comment>
<sequence>MLGLVSARYVARPAQPGARRHERTLLAVAAVGLALAAVATVRHGVDPVSPCTTCGSARWWRC</sequence>
<dbReference type="Proteomes" id="UP001157017">
    <property type="component" value="Unassembled WGS sequence"/>
</dbReference>
<protein>
    <submittedName>
        <fullName evidence="1">Uncharacterized protein</fullName>
    </submittedName>
</protein>